<dbReference type="Pfam" id="PF07669">
    <property type="entry name" value="Eco57I"/>
    <property type="match status" value="1"/>
</dbReference>
<dbReference type="EMBL" id="FNGL01000020">
    <property type="protein sequence ID" value="SDL33179.1"/>
    <property type="molecule type" value="Genomic_DNA"/>
</dbReference>
<dbReference type="SUPFAM" id="SSF53335">
    <property type="entry name" value="S-adenosyl-L-methionine-dependent methyltransferases"/>
    <property type="match status" value="1"/>
</dbReference>
<evidence type="ECO:0000256" key="4">
    <source>
        <dbReference type="ARBA" id="ARBA00022691"/>
    </source>
</evidence>
<name>A0ABY0QN17_CLOCO</name>
<dbReference type="GO" id="GO:0008168">
    <property type="term" value="F:methyltransferase activity"/>
    <property type="evidence" value="ECO:0007669"/>
    <property type="project" value="UniProtKB-KW"/>
</dbReference>
<dbReference type="NCBIfam" id="NF033452">
    <property type="entry name" value="BREX_1_MTaseX"/>
    <property type="match status" value="1"/>
</dbReference>
<keyword evidence="3" id="KW-0808">Transferase</keyword>
<keyword evidence="2 7" id="KW-0489">Methyltransferase</keyword>
<evidence type="ECO:0000256" key="3">
    <source>
        <dbReference type="ARBA" id="ARBA00022679"/>
    </source>
</evidence>
<dbReference type="InterPro" id="IPR002052">
    <property type="entry name" value="DNA_methylase_N6_adenine_CS"/>
</dbReference>
<dbReference type="InterPro" id="IPR050953">
    <property type="entry name" value="N4_N6_ade-DNA_methylase"/>
</dbReference>
<dbReference type="InterPro" id="IPR047939">
    <property type="entry name" value="BREX_1_PglX"/>
</dbReference>
<dbReference type="PANTHER" id="PTHR33841:SF1">
    <property type="entry name" value="DNA METHYLTRANSFERASE A"/>
    <property type="match status" value="1"/>
</dbReference>
<sequence>MDKTVLKNFAIYARNKLIQEIKNKASMIGITEKGIQPPLPESTEDMLVFDIKAVETYKIYDEEVKQYEKLIEELNKREDNSDYNTAYNTLIEEVAYTWFNRLIAIRFMEVNNYLPDKMRVLSSGRDGVNEPEFVTYYQDTSLNFTDRELEQLSNWKIDGSATAMEKMFHLLFIKQCNALNENLPELFEKTDDYAELLLTISYNDPDGVLYKLVHDVPEEYFDVESEEGNGQVEIIGWMYQYYNTERKDEVFSRPKSKKIQKEDIPAATQLFTPDWIVRYMVENSLGRLWIEKLIASGDDRSERKIAEEFNWKYYIPEAEQSLEVKEQLIEIRKDRKNVQLEDIKFIDPAMGSFHIGVYAFEIFMQLYESQGYTQREASKLIIENNIYGLDIDKRAYQLSYFACMMKGRQYNRRILNGEIKCNLHAIPESNEINRSHLDYLGNNIEDKKDWDEYKKEIIEILDTFKDAKEYGSILQISDKYDFKVLKEFVANVKPQKQLSFETVGIEKTQQDILEILSVAEILSQKYDVVVTNPPYMASSGMNPKLSKYVRDNYSDSKSDLFAVFMERCREFAKSHRYYSMITQHSWMFLSSFEKLRKKLQSNNIQNMIHLGTRAFEEIGGEVVQTTAFVLNNYYLNNFKGNYVRLVDFSNAEEKEIKTLEAIQNPQCGYYYETEQGNFEKIPGMPIAYWASSNLIEAFKNGKPMNSIIDPKQGLATADNNRFLRLWHEVDINKISFNSNSIKSSIESKAKWFPYNKGGARRQWYGSYDYVVNWENDGFEIRNFKDNNGKLRSRPQNTSYYFKEAITWSLITSGGFSIRYREVGSIHDVAGMSAFSNNHDKLMYILGLMSTKISNFIFKMLNPTINLQIGDFNNFPVLFSEDEQIIKLVEENISIAKQEWNSYEEAWEFKKHPFLMKGEISTLKEAFDLWKEECKKRIEKTKSIEEELNRIFIKLYKLEDELSSDVNIEDITLRNANLTKDIKSFISYAVGCMFGRYSLDVEGLAYAGGEFEEKLRMESEEWKIKSGDNWVKSSIDIARDNIILITDEEYFEDDIVNRFINFVKVCYGEETLEENLKFIADALGGKGTPKEIIRNYFIKDFYKDHIKTYQKRPIYWLYDSGKQNGFKALIYMHRYNEDTTGKLRIDYLHKMQKAYERTIDNLKYDISNNKNPREVAASEKRLAKITKQLKECKDYDEKIGHLALARIPIDLDDGVKVNYDKIQTDEKGKNLKILAKIK</sequence>
<evidence type="ECO:0000256" key="2">
    <source>
        <dbReference type="ARBA" id="ARBA00022603"/>
    </source>
</evidence>
<evidence type="ECO:0000256" key="1">
    <source>
        <dbReference type="ARBA" id="ARBA00011900"/>
    </source>
</evidence>
<keyword evidence="8" id="KW-1185">Reference proteome</keyword>
<comment type="caution">
    <text evidence="7">The sequence shown here is derived from an EMBL/GenBank/DDBJ whole genome shotgun (WGS) entry which is preliminary data.</text>
</comment>
<evidence type="ECO:0000313" key="8">
    <source>
        <dbReference type="Proteomes" id="UP000198811"/>
    </source>
</evidence>
<keyword evidence="4" id="KW-0949">S-adenosyl-L-methionine</keyword>
<dbReference type="RefSeq" id="WP_089867190.1">
    <property type="nucleotide sequence ID" value="NZ_FNGL01000020.1"/>
</dbReference>
<evidence type="ECO:0000259" key="6">
    <source>
        <dbReference type="Pfam" id="PF07669"/>
    </source>
</evidence>
<reference evidence="7 8" key="1">
    <citation type="submission" date="2016-10" db="EMBL/GenBank/DDBJ databases">
        <authorList>
            <person name="Varghese N."/>
            <person name="Submissions S."/>
        </authorList>
    </citation>
    <scope>NUCLEOTIDE SEQUENCE [LARGE SCALE GENOMIC DNA]</scope>
    <source>
        <strain evidence="7 8">NLAE-zl-C224</strain>
    </source>
</reference>
<dbReference type="PROSITE" id="PS00092">
    <property type="entry name" value="N6_MTASE"/>
    <property type="match status" value="1"/>
</dbReference>
<accession>A0ABY0QN17</accession>
<evidence type="ECO:0000313" key="7">
    <source>
        <dbReference type="EMBL" id="SDL33179.1"/>
    </source>
</evidence>
<organism evidence="7 8">
    <name type="scientific">Clostridium cochlearium</name>
    <dbReference type="NCBI Taxonomy" id="1494"/>
    <lineage>
        <taxon>Bacteria</taxon>
        <taxon>Bacillati</taxon>
        <taxon>Bacillota</taxon>
        <taxon>Clostridia</taxon>
        <taxon>Eubacteriales</taxon>
        <taxon>Clostridiaceae</taxon>
        <taxon>Clostridium</taxon>
    </lineage>
</organism>
<dbReference type="InterPro" id="IPR029063">
    <property type="entry name" value="SAM-dependent_MTases_sf"/>
</dbReference>
<dbReference type="PANTHER" id="PTHR33841">
    <property type="entry name" value="DNA METHYLTRANSFERASE YEEA-RELATED"/>
    <property type="match status" value="1"/>
</dbReference>
<dbReference type="InterPro" id="IPR011639">
    <property type="entry name" value="MethylTrfase_TaqI-like_dom"/>
</dbReference>
<gene>
    <name evidence="7" type="ORF">SAMN05216497_1204</name>
</gene>
<dbReference type="GO" id="GO:0032259">
    <property type="term" value="P:methylation"/>
    <property type="evidence" value="ECO:0007669"/>
    <property type="project" value="UniProtKB-KW"/>
</dbReference>
<comment type="catalytic activity">
    <reaction evidence="5">
        <text>a 2'-deoxyadenosine in DNA + S-adenosyl-L-methionine = an N(6)-methyl-2'-deoxyadenosine in DNA + S-adenosyl-L-homocysteine + H(+)</text>
        <dbReference type="Rhea" id="RHEA:15197"/>
        <dbReference type="Rhea" id="RHEA-COMP:12418"/>
        <dbReference type="Rhea" id="RHEA-COMP:12419"/>
        <dbReference type="ChEBI" id="CHEBI:15378"/>
        <dbReference type="ChEBI" id="CHEBI:57856"/>
        <dbReference type="ChEBI" id="CHEBI:59789"/>
        <dbReference type="ChEBI" id="CHEBI:90615"/>
        <dbReference type="ChEBI" id="CHEBI:90616"/>
        <dbReference type="EC" id="2.1.1.72"/>
    </reaction>
</comment>
<proteinExistence type="predicted"/>
<protein>
    <recommendedName>
        <fullName evidence="1">site-specific DNA-methyltransferase (adenine-specific)</fullName>
        <ecNumber evidence="1">2.1.1.72</ecNumber>
    </recommendedName>
</protein>
<dbReference type="Proteomes" id="UP000198811">
    <property type="component" value="Unassembled WGS sequence"/>
</dbReference>
<evidence type="ECO:0000256" key="5">
    <source>
        <dbReference type="ARBA" id="ARBA00047942"/>
    </source>
</evidence>
<feature type="domain" description="Type II methyltransferase M.TaqI-like" evidence="6">
    <location>
        <begin position="384"/>
        <end position="612"/>
    </location>
</feature>
<dbReference type="EC" id="2.1.1.72" evidence="1"/>
<dbReference type="Gene3D" id="3.40.50.150">
    <property type="entry name" value="Vaccinia Virus protein VP39"/>
    <property type="match status" value="1"/>
</dbReference>